<sequence>MNPSVSSSISTPSSSSSPATSWLSGIVGFRRTPPILNMSGNSAVAISASADVTGPVVHKNQFRGALFKYGPNPIQVAFKSGEFKRQVIFIGGLTDGFLSTAYLEPLAIALDRESWSLVQFLMSSSYSGYGTSSLQQDAKDLDQLINYLINKEESEGVALLGHSTGCQDIVNYMRTNFACSRAVRAAILQAPVSDREYQSTLPQTAAMIDLAAKMISEGRGSEIMPREADPTAPITAYRYHSLCAYNGDDDLFSSDLSDDQLKMRLGHMSSTHCQVIFSMADEYVPDYVDKKALVERLCRAMGGAEKVEIEYGNHSLSNRVEEAVDAIIDFLKREGPKGWDDPWN</sequence>
<evidence type="ECO:0000313" key="2">
    <source>
        <dbReference type="EMBL" id="CAI8610494.1"/>
    </source>
</evidence>
<dbReference type="EMBL" id="OX451739">
    <property type="protein sequence ID" value="CAI8610494.1"/>
    <property type="molecule type" value="Genomic_DNA"/>
</dbReference>
<dbReference type="InterPro" id="IPR013744">
    <property type="entry name" value="SidJ"/>
</dbReference>
<dbReference type="Gene3D" id="3.40.50.1820">
    <property type="entry name" value="alpha/beta hydrolase"/>
    <property type="match status" value="1"/>
</dbReference>
<dbReference type="Proteomes" id="UP001157006">
    <property type="component" value="Chromosome 4"/>
</dbReference>
<name>A0AAV1AN54_VICFA</name>
<dbReference type="PANTHER" id="PTHR31591:SF1">
    <property type="entry name" value="UPF0613 PROTEIN PB24D3.06C"/>
    <property type="match status" value="1"/>
</dbReference>
<keyword evidence="3" id="KW-1185">Reference proteome</keyword>
<organism evidence="2 3">
    <name type="scientific">Vicia faba</name>
    <name type="common">Broad bean</name>
    <name type="synonym">Faba vulgaris</name>
    <dbReference type="NCBI Taxonomy" id="3906"/>
    <lineage>
        <taxon>Eukaryota</taxon>
        <taxon>Viridiplantae</taxon>
        <taxon>Streptophyta</taxon>
        <taxon>Embryophyta</taxon>
        <taxon>Tracheophyta</taxon>
        <taxon>Spermatophyta</taxon>
        <taxon>Magnoliopsida</taxon>
        <taxon>eudicotyledons</taxon>
        <taxon>Gunneridae</taxon>
        <taxon>Pentapetalae</taxon>
        <taxon>rosids</taxon>
        <taxon>fabids</taxon>
        <taxon>Fabales</taxon>
        <taxon>Fabaceae</taxon>
        <taxon>Papilionoideae</taxon>
        <taxon>50 kb inversion clade</taxon>
        <taxon>NPAAA clade</taxon>
        <taxon>Hologalegina</taxon>
        <taxon>IRL clade</taxon>
        <taxon>Fabeae</taxon>
        <taxon>Vicia</taxon>
    </lineage>
</organism>
<dbReference type="InterPro" id="IPR029058">
    <property type="entry name" value="AB_hydrolase_fold"/>
</dbReference>
<feature type="region of interest" description="Disordered" evidence="1">
    <location>
        <begin position="1"/>
        <end position="21"/>
    </location>
</feature>
<proteinExistence type="predicted"/>
<protein>
    <submittedName>
        <fullName evidence="2">Uncharacterized protein</fullName>
    </submittedName>
</protein>
<reference evidence="2 3" key="1">
    <citation type="submission" date="2023-01" db="EMBL/GenBank/DDBJ databases">
        <authorList>
            <person name="Kreplak J."/>
        </authorList>
    </citation>
    <scope>NUCLEOTIDE SEQUENCE [LARGE SCALE GENOMIC DNA]</scope>
</reference>
<dbReference type="SUPFAM" id="SSF53474">
    <property type="entry name" value="alpha/beta-Hydrolases"/>
    <property type="match status" value="1"/>
</dbReference>
<evidence type="ECO:0000313" key="3">
    <source>
        <dbReference type="Proteomes" id="UP001157006"/>
    </source>
</evidence>
<accession>A0AAV1AN54</accession>
<gene>
    <name evidence="2" type="ORF">VFH_IV185200</name>
</gene>
<dbReference type="Pfam" id="PF08538">
    <property type="entry name" value="DUF1749"/>
    <property type="match status" value="1"/>
</dbReference>
<dbReference type="PANTHER" id="PTHR31591">
    <property type="entry name" value="UPF0613 PROTEIN PB24D3.06C"/>
    <property type="match status" value="1"/>
</dbReference>
<dbReference type="AlphaFoldDB" id="A0AAV1AN54"/>
<evidence type="ECO:0000256" key="1">
    <source>
        <dbReference type="SAM" id="MobiDB-lite"/>
    </source>
</evidence>